<reference evidence="6" key="1">
    <citation type="journal article" date="2019" name="Int. J. Syst. Evol. Microbiol.">
        <title>The Global Catalogue of Microorganisms (GCM) 10K type strain sequencing project: providing services to taxonomists for standard genome sequencing and annotation.</title>
        <authorList>
            <consortium name="The Broad Institute Genomics Platform"/>
            <consortium name="The Broad Institute Genome Sequencing Center for Infectious Disease"/>
            <person name="Wu L."/>
            <person name="Ma J."/>
        </authorList>
    </citation>
    <scope>NUCLEOTIDE SEQUENCE [LARGE SCALE GENOMIC DNA]</scope>
    <source>
        <strain evidence="6">CCUG 57263</strain>
    </source>
</reference>
<sequence length="368" mass="40835">MLLNKPRKTRALIISLVLIVIVAMLSACGDKNKSGAQGEVLATYKDGSITQSEFDKFFNTVSFFNAQFAAAKDIPGFQEYLLKQMAALDLMLGQVSDESKKNAEEEVKKQMDEIKAYYESKGKSALKDHLKELNITEKDLEDYIRNSLVVMTDLDSKVTDEQIQQYYDNLVNEKVLDVVTVSHILIGIKDMEGKDLRTKEEALTIANEVKGKLDSGADFAELAKEYSDDPGSKDNGGKYENEPLSAKRWVPQFQQAAEELPLNTISEPIETDYGYHIMRVDFRGPRPLDDVKTNIREAITSEQIGEFIESELPNYDFKTNLPEPEPSEAPDSTGTPESTDTPESDKPADANAETPSESPAPSASPAAE</sequence>
<dbReference type="Pfam" id="PF13616">
    <property type="entry name" value="Rotamase_3"/>
    <property type="match status" value="1"/>
</dbReference>
<dbReference type="Pfam" id="PF13624">
    <property type="entry name" value="SurA_N_3"/>
    <property type="match status" value="1"/>
</dbReference>
<protein>
    <submittedName>
        <fullName evidence="5">Peptidylprolyl isomerase</fullName>
        <ecNumber evidence="5">5.2.1.8</ecNumber>
    </submittedName>
</protein>
<dbReference type="Proteomes" id="UP001597120">
    <property type="component" value="Unassembled WGS sequence"/>
</dbReference>
<dbReference type="InterPro" id="IPR000297">
    <property type="entry name" value="PPIase_PpiC"/>
</dbReference>
<dbReference type="Gene3D" id="3.10.50.40">
    <property type="match status" value="1"/>
</dbReference>
<dbReference type="InterPro" id="IPR027304">
    <property type="entry name" value="Trigger_fact/SurA_dom_sf"/>
</dbReference>
<evidence type="ECO:0000259" key="4">
    <source>
        <dbReference type="PROSITE" id="PS50198"/>
    </source>
</evidence>
<dbReference type="PANTHER" id="PTHR47245">
    <property type="entry name" value="PEPTIDYLPROLYL ISOMERASE"/>
    <property type="match status" value="1"/>
</dbReference>
<evidence type="ECO:0000256" key="1">
    <source>
        <dbReference type="PROSITE-ProRule" id="PRU00278"/>
    </source>
</evidence>
<organism evidence="5 6">
    <name type="scientific">Paenibacillus residui</name>
    <dbReference type="NCBI Taxonomy" id="629724"/>
    <lineage>
        <taxon>Bacteria</taxon>
        <taxon>Bacillati</taxon>
        <taxon>Bacillota</taxon>
        <taxon>Bacilli</taxon>
        <taxon>Bacillales</taxon>
        <taxon>Paenibacillaceae</taxon>
        <taxon>Paenibacillus</taxon>
    </lineage>
</organism>
<evidence type="ECO:0000313" key="6">
    <source>
        <dbReference type="Proteomes" id="UP001597120"/>
    </source>
</evidence>
<dbReference type="GO" id="GO:0003755">
    <property type="term" value="F:peptidyl-prolyl cis-trans isomerase activity"/>
    <property type="evidence" value="ECO:0007669"/>
    <property type="project" value="UniProtKB-EC"/>
</dbReference>
<evidence type="ECO:0000313" key="5">
    <source>
        <dbReference type="EMBL" id="MFD0869623.1"/>
    </source>
</evidence>
<keyword evidence="1" id="KW-0697">Rotamase</keyword>
<name>A0ABW3D8E9_9BACL</name>
<feature type="compositionally biased region" description="Low complexity" evidence="3">
    <location>
        <begin position="355"/>
        <end position="368"/>
    </location>
</feature>
<feature type="coiled-coil region" evidence="2">
    <location>
        <begin position="100"/>
        <end position="146"/>
    </location>
</feature>
<dbReference type="PROSITE" id="PS50198">
    <property type="entry name" value="PPIC_PPIASE_2"/>
    <property type="match status" value="1"/>
</dbReference>
<gene>
    <name evidence="5" type="ORF">ACFQ03_10710</name>
</gene>
<dbReference type="EMBL" id="JBHTIU010000033">
    <property type="protein sequence ID" value="MFD0869623.1"/>
    <property type="molecule type" value="Genomic_DNA"/>
</dbReference>
<dbReference type="SUPFAM" id="SSF109998">
    <property type="entry name" value="Triger factor/SurA peptide-binding domain-like"/>
    <property type="match status" value="1"/>
</dbReference>
<feature type="domain" description="PpiC" evidence="4">
    <location>
        <begin position="176"/>
        <end position="282"/>
    </location>
</feature>
<dbReference type="PROSITE" id="PS51257">
    <property type="entry name" value="PROKAR_LIPOPROTEIN"/>
    <property type="match status" value="1"/>
</dbReference>
<dbReference type="InterPro" id="IPR046357">
    <property type="entry name" value="PPIase_dom_sf"/>
</dbReference>
<accession>A0ABW3D8E9</accession>
<evidence type="ECO:0000256" key="2">
    <source>
        <dbReference type="SAM" id="Coils"/>
    </source>
</evidence>
<dbReference type="InterPro" id="IPR050245">
    <property type="entry name" value="PrsA_foldase"/>
</dbReference>
<feature type="region of interest" description="Disordered" evidence="3">
    <location>
        <begin position="306"/>
        <end position="368"/>
    </location>
</feature>
<proteinExistence type="predicted"/>
<keyword evidence="2" id="KW-0175">Coiled coil</keyword>
<comment type="caution">
    <text evidence="5">The sequence shown here is derived from an EMBL/GenBank/DDBJ whole genome shotgun (WGS) entry which is preliminary data.</text>
</comment>
<dbReference type="PANTHER" id="PTHR47245:SF2">
    <property type="entry name" value="PEPTIDYL-PROLYL CIS-TRANS ISOMERASE HP_0175-RELATED"/>
    <property type="match status" value="1"/>
</dbReference>
<evidence type="ECO:0000256" key="3">
    <source>
        <dbReference type="SAM" id="MobiDB-lite"/>
    </source>
</evidence>
<feature type="compositionally biased region" description="Polar residues" evidence="3">
    <location>
        <begin position="330"/>
        <end position="341"/>
    </location>
</feature>
<keyword evidence="6" id="KW-1185">Reference proteome</keyword>
<dbReference type="RefSeq" id="WP_379288060.1">
    <property type="nucleotide sequence ID" value="NZ_JBHTIU010000033.1"/>
</dbReference>
<dbReference type="EC" id="5.2.1.8" evidence="5"/>
<keyword evidence="1 5" id="KW-0413">Isomerase</keyword>
<dbReference type="SUPFAM" id="SSF54534">
    <property type="entry name" value="FKBP-like"/>
    <property type="match status" value="1"/>
</dbReference>